<proteinExistence type="predicted"/>
<reference evidence="4" key="1">
    <citation type="journal article" date="2019" name="Int. J. Syst. Evol. Microbiol.">
        <title>The Global Catalogue of Microorganisms (GCM) 10K type strain sequencing project: providing services to taxonomists for standard genome sequencing and annotation.</title>
        <authorList>
            <consortium name="The Broad Institute Genomics Platform"/>
            <consortium name="The Broad Institute Genome Sequencing Center for Infectious Disease"/>
            <person name="Wu L."/>
            <person name="Ma J."/>
        </authorList>
    </citation>
    <scope>NUCLEOTIDE SEQUENCE [LARGE SCALE GENOMIC DNA]</scope>
    <source>
        <strain evidence="4">CCUG 62414</strain>
    </source>
</reference>
<accession>A0ABW3JJ18</accession>
<protein>
    <submittedName>
        <fullName evidence="3">Endonuclease/exonuclease/phosphatase family protein</fullName>
    </submittedName>
</protein>
<dbReference type="GO" id="GO:0004519">
    <property type="term" value="F:endonuclease activity"/>
    <property type="evidence" value="ECO:0007669"/>
    <property type="project" value="UniProtKB-KW"/>
</dbReference>
<keyword evidence="1" id="KW-0472">Membrane</keyword>
<evidence type="ECO:0000256" key="1">
    <source>
        <dbReference type="SAM" id="Phobius"/>
    </source>
</evidence>
<feature type="transmembrane region" description="Helical" evidence="1">
    <location>
        <begin position="64"/>
        <end position="83"/>
    </location>
</feature>
<dbReference type="RefSeq" id="WP_379926000.1">
    <property type="nucleotide sequence ID" value="NZ_JBHTJI010000001.1"/>
</dbReference>
<organism evidence="3 4">
    <name type="scientific">Mariniflexile jejuense</name>
    <dbReference type="NCBI Taxonomy" id="1173582"/>
    <lineage>
        <taxon>Bacteria</taxon>
        <taxon>Pseudomonadati</taxon>
        <taxon>Bacteroidota</taxon>
        <taxon>Flavobacteriia</taxon>
        <taxon>Flavobacteriales</taxon>
        <taxon>Flavobacteriaceae</taxon>
        <taxon>Mariniflexile</taxon>
    </lineage>
</organism>
<dbReference type="InterPro" id="IPR005135">
    <property type="entry name" value="Endo/exonuclease/phosphatase"/>
</dbReference>
<evidence type="ECO:0000313" key="3">
    <source>
        <dbReference type="EMBL" id="MFD0990402.1"/>
    </source>
</evidence>
<dbReference type="Pfam" id="PF03372">
    <property type="entry name" value="Exo_endo_phos"/>
    <property type="match status" value="1"/>
</dbReference>
<feature type="transmembrane region" description="Helical" evidence="1">
    <location>
        <begin position="39"/>
        <end position="57"/>
    </location>
</feature>
<feature type="domain" description="Endonuclease/exonuclease/phosphatase" evidence="2">
    <location>
        <begin position="116"/>
        <end position="280"/>
    </location>
</feature>
<keyword evidence="1" id="KW-1133">Transmembrane helix</keyword>
<keyword evidence="1" id="KW-0812">Transmembrane</keyword>
<evidence type="ECO:0000259" key="2">
    <source>
        <dbReference type="Pfam" id="PF03372"/>
    </source>
</evidence>
<dbReference type="Proteomes" id="UP001597061">
    <property type="component" value="Unassembled WGS sequence"/>
</dbReference>
<sequence length="289" mass="33770">MFKILKILYWIFNVVVITALLAIHFVLKERSYTDSINFYARPLPLIILIVVLLSLFIKKRKYHLILAGILLVIWLGRSFKIHIPETINASDLEVVFWNASRENGFEEAFIESESVPDVLVLVESEKNNLEKLQSKYPNYFFYKLKNEIYIFSKAEINIKSENTSKYNSTVINFNTKGINFYAVDATGSFDVPRSWEFAFINAIIKKEPKTIVLGDFNVPFESKHLNKMKTAFNHAFNKKGNGFRETWFWNLPLLSLDHIWVSKDLKILKTQKIGTFKSDHSMLKTYVKY</sequence>
<dbReference type="InterPro" id="IPR036691">
    <property type="entry name" value="Endo/exonu/phosph_ase_sf"/>
</dbReference>
<dbReference type="EMBL" id="JBHTJI010000001">
    <property type="protein sequence ID" value="MFD0990402.1"/>
    <property type="molecule type" value="Genomic_DNA"/>
</dbReference>
<name>A0ABW3JJ18_9FLAO</name>
<keyword evidence="4" id="KW-1185">Reference proteome</keyword>
<comment type="caution">
    <text evidence="3">The sequence shown here is derived from an EMBL/GenBank/DDBJ whole genome shotgun (WGS) entry which is preliminary data.</text>
</comment>
<dbReference type="Gene3D" id="3.60.10.10">
    <property type="entry name" value="Endonuclease/exonuclease/phosphatase"/>
    <property type="match status" value="1"/>
</dbReference>
<feature type="transmembrane region" description="Helical" evidence="1">
    <location>
        <begin position="7"/>
        <end position="27"/>
    </location>
</feature>
<keyword evidence="3" id="KW-0255">Endonuclease</keyword>
<keyword evidence="3" id="KW-0540">Nuclease</keyword>
<dbReference type="SUPFAM" id="SSF56219">
    <property type="entry name" value="DNase I-like"/>
    <property type="match status" value="1"/>
</dbReference>
<evidence type="ECO:0000313" key="4">
    <source>
        <dbReference type="Proteomes" id="UP001597061"/>
    </source>
</evidence>
<gene>
    <name evidence="3" type="ORF">ACFQ1R_09860</name>
</gene>
<keyword evidence="3" id="KW-0378">Hydrolase</keyword>